<accession>A0A1M7ABJ1</accession>
<evidence type="ECO:0000313" key="2">
    <source>
        <dbReference type="EMBL" id="SHL40042.1"/>
    </source>
</evidence>
<dbReference type="AlphaFoldDB" id="A0A1M7ABJ1"/>
<evidence type="ECO:0000256" key="1">
    <source>
        <dbReference type="SAM" id="Phobius"/>
    </source>
</evidence>
<keyword evidence="1" id="KW-0472">Membrane</keyword>
<name>A0A1M7ABJ1_PSETH</name>
<proteinExistence type="predicted"/>
<dbReference type="STRING" id="1848.SAMN05443637_12712"/>
<keyword evidence="1" id="KW-1133">Transmembrane helix</keyword>
<keyword evidence="3" id="KW-1185">Reference proteome</keyword>
<feature type="transmembrane region" description="Helical" evidence="1">
    <location>
        <begin position="50"/>
        <end position="68"/>
    </location>
</feature>
<dbReference type="RefSeq" id="WP_084755950.1">
    <property type="nucleotide sequence ID" value="NZ_CALGVN010000010.1"/>
</dbReference>
<dbReference type="Proteomes" id="UP000184363">
    <property type="component" value="Unassembled WGS sequence"/>
</dbReference>
<reference evidence="2 3" key="1">
    <citation type="submission" date="2016-11" db="EMBL/GenBank/DDBJ databases">
        <authorList>
            <person name="Jaros S."/>
            <person name="Januszkiewicz K."/>
            <person name="Wedrychowicz H."/>
        </authorList>
    </citation>
    <scope>NUCLEOTIDE SEQUENCE [LARGE SCALE GENOMIC DNA]</scope>
    <source>
        <strain evidence="2 3">DSM 43832</strain>
    </source>
</reference>
<evidence type="ECO:0000313" key="3">
    <source>
        <dbReference type="Proteomes" id="UP000184363"/>
    </source>
</evidence>
<feature type="transmembrane region" description="Helical" evidence="1">
    <location>
        <begin position="74"/>
        <end position="91"/>
    </location>
</feature>
<dbReference type="EMBL" id="FRAP01000027">
    <property type="protein sequence ID" value="SHL40042.1"/>
    <property type="molecule type" value="Genomic_DNA"/>
</dbReference>
<feature type="transmembrane region" description="Helical" evidence="1">
    <location>
        <begin position="6"/>
        <end position="29"/>
    </location>
</feature>
<protein>
    <submittedName>
        <fullName evidence="2">Uncharacterized protein</fullName>
    </submittedName>
</protein>
<gene>
    <name evidence="2" type="ORF">SAMN05443637_12712</name>
</gene>
<sequence>MTWIIGIIAAVVAVAGLLVSAGYLGYLAMLNNAAKKRGLSGGAAAELVKSRWAVAGGATAAAVIGLMITSSSSIGADVLGLVLAGGAGVVAKKGLDSTRKQLGSGS</sequence>
<keyword evidence="1" id="KW-0812">Transmembrane</keyword>
<organism evidence="2 3">
    <name type="scientific">Pseudonocardia thermophila</name>
    <dbReference type="NCBI Taxonomy" id="1848"/>
    <lineage>
        <taxon>Bacteria</taxon>
        <taxon>Bacillati</taxon>
        <taxon>Actinomycetota</taxon>
        <taxon>Actinomycetes</taxon>
        <taxon>Pseudonocardiales</taxon>
        <taxon>Pseudonocardiaceae</taxon>
        <taxon>Pseudonocardia</taxon>
    </lineage>
</organism>